<evidence type="ECO:0000313" key="1">
    <source>
        <dbReference type="EMBL" id="WUV43668.1"/>
    </source>
</evidence>
<reference evidence="1" key="1">
    <citation type="submission" date="2022-10" db="EMBL/GenBank/DDBJ databases">
        <title>The complete genomes of actinobacterial strains from the NBC collection.</title>
        <authorList>
            <person name="Joergensen T.S."/>
            <person name="Alvarez Arevalo M."/>
            <person name="Sterndorff E.B."/>
            <person name="Faurdal D."/>
            <person name="Vuksanovic O."/>
            <person name="Mourched A.-S."/>
            <person name="Charusanti P."/>
            <person name="Shaw S."/>
            <person name="Blin K."/>
            <person name="Weber T."/>
        </authorList>
    </citation>
    <scope>NUCLEOTIDE SEQUENCE</scope>
    <source>
        <strain evidence="1">NBC_01482</strain>
    </source>
</reference>
<dbReference type="Proteomes" id="UP001432062">
    <property type="component" value="Chromosome"/>
</dbReference>
<organism evidence="1 2">
    <name type="scientific">Nocardia vinacea</name>
    <dbReference type="NCBI Taxonomy" id="96468"/>
    <lineage>
        <taxon>Bacteria</taxon>
        <taxon>Bacillati</taxon>
        <taxon>Actinomycetota</taxon>
        <taxon>Actinomycetes</taxon>
        <taxon>Mycobacteriales</taxon>
        <taxon>Nocardiaceae</taxon>
        <taxon>Nocardia</taxon>
    </lineage>
</organism>
<keyword evidence="2" id="KW-1185">Reference proteome</keyword>
<dbReference type="EMBL" id="CP109441">
    <property type="protein sequence ID" value="WUV43668.1"/>
    <property type="molecule type" value="Genomic_DNA"/>
</dbReference>
<name>A0ABZ1YKU5_9NOCA</name>
<accession>A0ABZ1YKU5</accession>
<gene>
    <name evidence="1" type="ORF">OG563_31185</name>
</gene>
<sequence length="332" mass="35441">MSSFRRARAWLFVRRRFQFVATVVMVTVLTGTCGALLMVPNSVLPKLHAAQPTSIGSLRAADNDPRLVAVRRTLEPFGQLVTEQVPTGNGQESLVVGHPAQRAEIDTLAGELAAATTAVTDVWGPGWAQSAMVVVASNPSEFAALVRSGASLPADVAAASVADPFVPGTQPTGQRVVFSSDAGRRLDADGLRTLLRHELTHIATRAQTVDGAPQWMLEGFAEFVAHLGTGHHFADIAPTVATSIRAGNVPRDLPSAADFASSGAVAAYEQAWSVCSFVADKFDQPRMVELYRRIAAGKQDSASEDRIMRDVLGTSRDDLVADWRAWLSARTA</sequence>
<evidence type="ECO:0000313" key="2">
    <source>
        <dbReference type="Proteomes" id="UP001432062"/>
    </source>
</evidence>
<protein>
    <submittedName>
        <fullName evidence="1">Basic secretory family protein</fullName>
    </submittedName>
</protein>
<proteinExistence type="predicted"/>
<dbReference type="RefSeq" id="WP_329406214.1">
    <property type="nucleotide sequence ID" value="NZ_CP109441.1"/>
</dbReference>